<reference evidence="2" key="1">
    <citation type="submission" date="2018-05" db="EMBL/GenBank/DDBJ databases">
        <authorList>
            <person name="Lanie J.A."/>
            <person name="Ng W.-L."/>
            <person name="Kazmierczak K.M."/>
            <person name="Andrzejewski T.M."/>
            <person name="Davidsen T.M."/>
            <person name="Wayne K.J."/>
            <person name="Tettelin H."/>
            <person name="Glass J.I."/>
            <person name="Rusch D."/>
            <person name="Podicherti R."/>
            <person name="Tsui H.-C.T."/>
            <person name="Winkler M.E."/>
        </authorList>
    </citation>
    <scope>NUCLEOTIDE SEQUENCE</scope>
</reference>
<evidence type="ECO:0008006" key="3">
    <source>
        <dbReference type="Google" id="ProtNLM"/>
    </source>
</evidence>
<evidence type="ECO:0000256" key="1">
    <source>
        <dbReference type="SAM" id="MobiDB-lite"/>
    </source>
</evidence>
<feature type="compositionally biased region" description="Low complexity" evidence="1">
    <location>
        <begin position="250"/>
        <end position="261"/>
    </location>
</feature>
<protein>
    <recommendedName>
        <fullName evidence="3">Thioredoxin domain-containing protein</fullName>
    </recommendedName>
</protein>
<evidence type="ECO:0000313" key="2">
    <source>
        <dbReference type="EMBL" id="SVC68846.1"/>
    </source>
</evidence>
<feature type="region of interest" description="Disordered" evidence="1">
    <location>
        <begin position="26"/>
        <end position="45"/>
    </location>
</feature>
<accession>A0A382P6B3</accession>
<organism evidence="2">
    <name type="scientific">marine metagenome</name>
    <dbReference type="NCBI Taxonomy" id="408172"/>
    <lineage>
        <taxon>unclassified sequences</taxon>
        <taxon>metagenomes</taxon>
        <taxon>ecological metagenomes</taxon>
    </lineage>
</organism>
<dbReference type="AlphaFoldDB" id="A0A382P6B3"/>
<dbReference type="EMBL" id="UINC01105136">
    <property type="protein sequence ID" value="SVC68846.1"/>
    <property type="molecule type" value="Genomic_DNA"/>
</dbReference>
<proteinExistence type="predicted"/>
<name>A0A382P6B3_9ZZZZ</name>
<sequence length="298" mass="32287">MTFIMKKLPILFTVVALFCSSASAQERREREKPRSDREKAAKQNERKAYGYGVGEIKIANPADWIKNLEKPIFSGPQTGEKVPSFAATNLRGENAGEELDPVALAKDKLHLMFFVSKSRTFGRFLGQLRQQLQAIEENSKQPWAMSVIVCTDDANEAEKSFAVLDKRYPKNLVVGLSKDGSAGPPAYGLDRNLTATVIVAKNGRVAHNLPYAGGAFYTQPHILGAIAAAMGVDHDTLRKLIGDTSGDAVTAASRRAASNRRGTGGNGESSEPTPKRGFRKLLAPLVQSGTITREEAGE</sequence>
<feature type="non-terminal residue" evidence="2">
    <location>
        <position position="298"/>
    </location>
</feature>
<gene>
    <name evidence="2" type="ORF">METZ01_LOCUS321700</name>
</gene>
<feature type="region of interest" description="Disordered" evidence="1">
    <location>
        <begin position="248"/>
        <end position="284"/>
    </location>
</feature>